<proteinExistence type="predicted"/>
<keyword evidence="4" id="KW-1185">Reference proteome</keyword>
<dbReference type="GO" id="GO:0016491">
    <property type="term" value="F:oxidoreductase activity"/>
    <property type="evidence" value="ECO:0007669"/>
    <property type="project" value="UniProtKB-KW"/>
</dbReference>
<protein>
    <submittedName>
        <fullName evidence="3">Uncharacterized protein</fullName>
    </submittedName>
</protein>
<evidence type="ECO:0000256" key="2">
    <source>
        <dbReference type="ARBA" id="ARBA00023002"/>
    </source>
</evidence>
<dbReference type="Gene3D" id="3.90.180.10">
    <property type="entry name" value="Medium-chain alcohol dehydrogenases, catalytic domain"/>
    <property type="match status" value="1"/>
</dbReference>
<keyword evidence="2" id="KW-0560">Oxidoreductase</keyword>
<dbReference type="EMBL" id="JASFZW010000003">
    <property type="protein sequence ID" value="KAK2079476.1"/>
    <property type="molecule type" value="Genomic_DNA"/>
</dbReference>
<dbReference type="GO" id="GO:0006631">
    <property type="term" value="P:fatty acid metabolic process"/>
    <property type="evidence" value="ECO:0007669"/>
    <property type="project" value="TreeGrafter"/>
</dbReference>
<dbReference type="Proteomes" id="UP001255856">
    <property type="component" value="Unassembled WGS sequence"/>
</dbReference>
<accession>A0AAD9IJB8</accession>
<dbReference type="AlphaFoldDB" id="A0AAD9IJB8"/>
<dbReference type="InterPro" id="IPR051034">
    <property type="entry name" value="Mito_Enoyl-ACP_Reductase"/>
</dbReference>
<evidence type="ECO:0000313" key="4">
    <source>
        <dbReference type="Proteomes" id="UP001255856"/>
    </source>
</evidence>
<sequence length="88" mass="10055">MVTYGAMSKQALAIPPPLLIFKDLRFRGFWNPHGKEEKAEIVDKIVDLYQQGVLKPAPATKVSIDDWKEALQKLEKGQLNSKLIFWSE</sequence>
<dbReference type="GO" id="GO:0005739">
    <property type="term" value="C:mitochondrion"/>
    <property type="evidence" value="ECO:0007669"/>
    <property type="project" value="TreeGrafter"/>
</dbReference>
<keyword evidence="1" id="KW-0521">NADP</keyword>
<evidence type="ECO:0000313" key="3">
    <source>
        <dbReference type="EMBL" id="KAK2079476.1"/>
    </source>
</evidence>
<gene>
    <name evidence="3" type="ORF">QBZ16_003168</name>
</gene>
<reference evidence="3" key="1">
    <citation type="submission" date="2021-01" db="EMBL/GenBank/DDBJ databases">
        <authorList>
            <person name="Eckstrom K.M.E."/>
        </authorList>
    </citation>
    <scope>NUCLEOTIDE SEQUENCE</scope>
    <source>
        <strain evidence="3">UVCC 0001</strain>
    </source>
</reference>
<dbReference type="PANTHER" id="PTHR43981:SF2">
    <property type="entry name" value="ENOYL-[ACYL-CARRIER-PROTEIN] REDUCTASE, MITOCHONDRIAL"/>
    <property type="match status" value="1"/>
</dbReference>
<name>A0AAD9IJB8_PROWI</name>
<dbReference type="InterPro" id="IPR036291">
    <property type="entry name" value="NAD(P)-bd_dom_sf"/>
</dbReference>
<dbReference type="SUPFAM" id="SSF51735">
    <property type="entry name" value="NAD(P)-binding Rossmann-fold domains"/>
    <property type="match status" value="1"/>
</dbReference>
<dbReference type="Gene3D" id="3.40.50.720">
    <property type="entry name" value="NAD(P)-binding Rossmann-like Domain"/>
    <property type="match status" value="1"/>
</dbReference>
<comment type="caution">
    <text evidence="3">The sequence shown here is derived from an EMBL/GenBank/DDBJ whole genome shotgun (WGS) entry which is preliminary data.</text>
</comment>
<organism evidence="3 4">
    <name type="scientific">Prototheca wickerhamii</name>
    <dbReference type="NCBI Taxonomy" id="3111"/>
    <lineage>
        <taxon>Eukaryota</taxon>
        <taxon>Viridiplantae</taxon>
        <taxon>Chlorophyta</taxon>
        <taxon>core chlorophytes</taxon>
        <taxon>Trebouxiophyceae</taxon>
        <taxon>Chlorellales</taxon>
        <taxon>Chlorellaceae</taxon>
        <taxon>Prototheca</taxon>
    </lineage>
</organism>
<evidence type="ECO:0000256" key="1">
    <source>
        <dbReference type="ARBA" id="ARBA00022857"/>
    </source>
</evidence>
<dbReference type="PANTHER" id="PTHR43981">
    <property type="entry name" value="ENOYL-[ACYL-CARRIER-PROTEIN] REDUCTASE, MITOCHONDRIAL"/>
    <property type="match status" value="1"/>
</dbReference>